<name>A0A9N9WXA7_9DIPT</name>
<evidence type="ECO:0000256" key="5">
    <source>
        <dbReference type="ARBA" id="ARBA00014821"/>
    </source>
</evidence>
<keyword evidence="6 14" id="KW-0812">Transmembrane</keyword>
<keyword evidence="8" id="KW-0256">Endoplasmic reticulum</keyword>
<dbReference type="InterPro" id="IPR000326">
    <property type="entry name" value="PAP2/HPO"/>
</dbReference>
<evidence type="ECO:0000256" key="9">
    <source>
        <dbReference type="ARBA" id="ARBA00022989"/>
    </source>
</evidence>
<evidence type="ECO:0000256" key="8">
    <source>
        <dbReference type="ARBA" id="ARBA00022824"/>
    </source>
</evidence>
<dbReference type="FunFam" id="1.20.144.10:FF:000003">
    <property type="entry name" value="Dolichyldiphosphatase 1"/>
    <property type="match status" value="1"/>
</dbReference>
<sequence length="232" mass="26893">MTEDYVYNSSEWKALSMSFVEYPKGDIFGKLMALLALAPLYIVAALSALALRCRDLHTIFYFVGITLNELLNMFLKYAIQEPRPVARDNYYVQYGMPSSHSQFMLFFTVYTILFLYKRLHTNSLIERAFRAIGVVVCIVLTALVCYGRVYLLYHTVSQVIVGGLIGAFAGLFYFFFIHSILTPYVFPKIVSWRISELLLIRDTSLIPNILFFEYTATRQESRARLRKNMKMQ</sequence>
<dbReference type="InterPro" id="IPR039667">
    <property type="entry name" value="Dolichyldiphosphatase_PAP2"/>
</dbReference>
<dbReference type="PANTHER" id="PTHR14969:SF59">
    <property type="entry name" value="DOLICHYLDIPHOSPHATASE"/>
    <property type="match status" value="1"/>
</dbReference>
<dbReference type="PANTHER" id="PTHR14969">
    <property type="entry name" value="SPHINGOSINE-1-PHOSPHATE PHOSPHOHYDROLASE"/>
    <property type="match status" value="1"/>
</dbReference>
<comment type="function">
    <text evidence="11">Required for efficient N-glycosylation. Necessary for maintaining optimal levels of dolichol-linked oligosaccharides. Hydrolyzes dolichyl pyrophosphate at a very high rate and dolichyl monophosphate at a much lower rate. Does not act on phosphatidate.</text>
</comment>
<reference evidence="16" key="2">
    <citation type="submission" date="2022-10" db="EMBL/GenBank/DDBJ databases">
        <authorList>
            <consortium name="ENA_rothamsted_submissions"/>
            <consortium name="culmorum"/>
            <person name="King R."/>
        </authorList>
    </citation>
    <scope>NUCLEOTIDE SEQUENCE</scope>
</reference>
<evidence type="ECO:0000256" key="12">
    <source>
        <dbReference type="ARBA" id="ARBA00030292"/>
    </source>
</evidence>
<dbReference type="InterPro" id="IPR036938">
    <property type="entry name" value="PAP2/HPO_sf"/>
</dbReference>
<dbReference type="SMART" id="SM00014">
    <property type="entry name" value="acidPPc"/>
    <property type="match status" value="1"/>
</dbReference>
<dbReference type="Proteomes" id="UP001153620">
    <property type="component" value="Chromosome 3"/>
</dbReference>
<dbReference type="Pfam" id="PF01569">
    <property type="entry name" value="PAP2"/>
    <property type="match status" value="1"/>
</dbReference>
<evidence type="ECO:0000256" key="2">
    <source>
        <dbReference type="ARBA" id="ARBA00004922"/>
    </source>
</evidence>
<comment type="pathway">
    <text evidence="2">Protein modification; protein glycosylation.</text>
</comment>
<comment type="catalytic activity">
    <reaction evidence="13">
        <text>a di-trans,poly-cis-dolichyl diphosphate + H2O = a di-trans,poly-cis-dolichyl phosphate + phosphate + H(+)</text>
        <dbReference type="Rhea" id="RHEA:14385"/>
        <dbReference type="Rhea" id="RHEA-COMP:19498"/>
        <dbReference type="Rhea" id="RHEA-COMP:19506"/>
        <dbReference type="ChEBI" id="CHEBI:15377"/>
        <dbReference type="ChEBI" id="CHEBI:15378"/>
        <dbReference type="ChEBI" id="CHEBI:43474"/>
        <dbReference type="ChEBI" id="CHEBI:57497"/>
        <dbReference type="ChEBI" id="CHEBI:57683"/>
        <dbReference type="EC" id="3.6.1.43"/>
    </reaction>
</comment>
<dbReference type="AlphaFoldDB" id="A0A9N9WXA7"/>
<protein>
    <recommendedName>
        <fullName evidence="5">Dolichyldiphosphatase 1</fullName>
        <ecNumber evidence="4">3.6.1.43</ecNumber>
    </recommendedName>
    <alternativeName>
        <fullName evidence="12">Dolichyl pyrophosphate phosphatase 1</fullName>
    </alternativeName>
</protein>
<evidence type="ECO:0000256" key="10">
    <source>
        <dbReference type="ARBA" id="ARBA00023136"/>
    </source>
</evidence>
<dbReference type="CDD" id="cd03382">
    <property type="entry name" value="PAP2_dolichyldiphosphatase"/>
    <property type="match status" value="1"/>
</dbReference>
<evidence type="ECO:0000256" key="4">
    <source>
        <dbReference type="ARBA" id="ARBA00012508"/>
    </source>
</evidence>
<evidence type="ECO:0000256" key="1">
    <source>
        <dbReference type="ARBA" id="ARBA00004477"/>
    </source>
</evidence>
<dbReference type="GO" id="GO:0047874">
    <property type="term" value="F:dolichyldiphosphatase activity"/>
    <property type="evidence" value="ECO:0007669"/>
    <property type="project" value="UniProtKB-EC"/>
</dbReference>
<reference evidence="16" key="1">
    <citation type="submission" date="2022-01" db="EMBL/GenBank/DDBJ databases">
        <authorList>
            <person name="King R."/>
        </authorList>
    </citation>
    <scope>NUCLEOTIDE SEQUENCE</scope>
</reference>
<keyword evidence="17" id="KW-1185">Reference proteome</keyword>
<evidence type="ECO:0000256" key="3">
    <source>
        <dbReference type="ARBA" id="ARBA00005518"/>
    </source>
</evidence>
<dbReference type="EMBL" id="OU895879">
    <property type="protein sequence ID" value="CAG9809213.1"/>
    <property type="molecule type" value="Genomic_DNA"/>
</dbReference>
<evidence type="ECO:0000256" key="7">
    <source>
        <dbReference type="ARBA" id="ARBA00022801"/>
    </source>
</evidence>
<keyword evidence="9 14" id="KW-1133">Transmembrane helix</keyword>
<evidence type="ECO:0000259" key="15">
    <source>
        <dbReference type="SMART" id="SM00014"/>
    </source>
</evidence>
<evidence type="ECO:0000313" key="16">
    <source>
        <dbReference type="EMBL" id="CAG9809213.1"/>
    </source>
</evidence>
<feature type="domain" description="Phosphatidic acid phosphatase type 2/haloperoxidase" evidence="15">
    <location>
        <begin position="58"/>
        <end position="174"/>
    </location>
</feature>
<evidence type="ECO:0000256" key="14">
    <source>
        <dbReference type="SAM" id="Phobius"/>
    </source>
</evidence>
<proteinExistence type="inferred from homology"/>
<feature type="transmembrane region" description="Helical" evidence="14">
    <location>
        <begin position="58"/>
        <end position="79"/>
    </location>
</feature>
<evidence type="ECO:0000313" key="17">
    <source>
        <dbReference type="Proteomes" id="UP001153620"/>
    </source>
</evidence>
<feature type="transmembrane region" description="Helical" evidence="14">
    <location>
        <begin position="128"/>
        <end position="153"/>
    </location>
</feature>
<dbReference type="GO" id="GO:0006487">
    <property type="term" value="P:protein N-linked glycosylation"/>
    <property type="evidence" value="ECO:0007669"/>
    <property type="project" value="UniProtKB-ARBA"/>
</dbReference>
<comment type="subcellular location">
    <subcellularLocation>
        <location evidence="1">Endoplasmic reticulum membrane</location>
        <topology evidence="1">Multi-pass membrane protein</topology>
    </subcellularLocation>
</comment>
<keyword evidence="10 14" id="KW-0472">Membrane</keyword>
<keyword evidence="7" id="KW-0378">Hydrolase</keyword>
<evidence type="ECO:0000256" key="6">
    <source>
        <dbReference type="ARBA" id="ARBA00022692"/>
    </source>
</evidence>
<feature type="transmembrane region" description="Helical" evidence="14">
    <location>
        <begin position="99"/>
        <end position="116"/>
    </location>
</feature>
<evidence type="ECO:0000256" key="13">
    <source>
        <dbReference type="ARBA" id="ARBA00047349"/>
    </source>
</evidence>
<dbReference type="SUPFAM" id="SSF48317">
    <property type="entry name" value="Acid phosphatase/Vanadium-dependent haloperoxidase"/>
    <property type="match status" value="1"/>
</dbReference>
<comment type="similarity">
    <text evidence="3">Belongs to the dolichyldiphosphatase family.</text>
</comment>
<dbReference type="EC" id="3.6.1.43" evidence="4"/>
<feature type="transmembrane region" description="Helical" evidence="14">
    <location>
        <begin position="27"/>
        <end position="51"/>
    </location>
</feature>
<dbReference type="GO" id="GO:0042392">
    <property type="term" value="F:sphingosine-1-phosphate phosphatase activity"/>
    <property type="evidence" value="ECO:0007669"/>
    <property type="project" value="TreeGrafter"/>
</dbReference>
<dbReference type="Gene3D" id="1.20.144.10">
    <property type="entry name" value="Phosphatidic acid phosphatase type 2/haloperoxidase"/>
    <property type="match status" value="1"/>
</dbReference>
<dbReference type="GO" id="GO:0005789">
    <property type="term" value="C:endoplasmic reticulum membrane"/>
    <property type="evidence" value="ECO:0007669"/>
    <property type="project" value="UniProtKB-SubCell"/>
</dbReference>
<gene>
    <name evidence="16" type="ORF">CHIRRI_LOCUS12041</name>
</gene>
<accession>A0A9N9WXA7</accession>
<dbReference type="OrthoDB" id="302705at2759"/>
<feature type="transmembrane region" description="Helical" evidence="14">
    <location>
        <begin position="159"/>
        <end position="186"/>
    </location>
</feature>
<organism evidence="16 17">
    <name type="scientific">Chironomus riparius</name>
    <dbReference type="NCBI Taxonomy" id="315576"/>
    <lineage>
        <taxon>Eukaryota</taxon>
        <taxon>Metazoa</taxon>
        <taxon>Ecdysozoa</taxon>
        <taxon>Arthropoda</taxon>
        <taxon>Hexapoda</taxon>
        <taxon>Insecta</taxon>
        <taxon>Pterygota</taxon>
        <taxon>Neoptera</taxon>
        <taxon>Endopterygota</taxon>
        <taxon>Diptera</taxon>
        <taxon>Nematocera</taxon>
        <taxon>Chironomoidea</taxon>
        <taxon>Chironomidae</taxon>
        <taxon>Chironominae</taxon>
        <taxon>Chironomus</taxon>
    </lineage>
</organism>
<evidence type="ECO:0000256" key="11">
    <source>
        <dbReference type="ARBA" id="ARBA00024907"/>
    </source>
</evidence>